<feature type="domain" description="DUF6876" evidence="2">
    <location>
        <begin position="36"/>
        <end position="154"/>
    </location>
</feature>
<dbReference type="Proteomes" id="UP001248067">
    <property type="component" value="Unassembled WGS sequence"/>
</dbReference>
<dbReference type="RefSeq" id="WP_244131506.1">
    <property type="nucleotide sequence ID" value="NZ_CADFDQ010000031.1"/>
</dbReference>
<gene>
    <name evidence="3" type="ORF">FEQ00_06242</name>
</gene>
<sequence>MNAIHQNRTTSNGQTSNDGLPQRQEGTTSNDTIDAQTLAMFCGTENYYNLGPLLKNSLITDGVHYLMTHGLAWLVTDALAVVVTRALHDGFWSITFTPSADGSGDLVITDGNELEIHRQHYARHAYPLPKPLRLFAVFTDIERPRWLAMLASEY</sequence>
<name>A0ABU2ED20_9BURK</name>
<dbReference type="Pfam" id="PF21781">
    <property type="entry name" value="DUF6876"/>
    <property type="match status" value="1"/>
</dbReference>
<organism evidence="3 4">
    <name type="scientific">Burkholderia pseudomultivorans</name>
    <dbReference type="NCBI Taxonomy" id="1207504"/>
    <lineage>
        <taxon>Bacteria</taxon>
        <taxon>Pseudomonadati</taxon>
        <taxon>Pseudomonadota</taxon>
        <taxon>Betaproteobacteria</taxon>
        <taxon>Burkholderiales</taxon>
        <taxon>Burkholderiaceae</taxon>
        <taxon>Burkholderia</taxon>
        <taxon>Burkholderia cepacia complex</taxon>
    </lineage>
</organism>
<keyword evidence="4" id="KW-1185">Reference proteome</keyword>
<evidence type="ECO:0000256" key="1">
    <source>
        <dbReference type="SAM" id="MobiDB-lite"/>
    </source>
</evidence>
<evidence type="ECO:0000259" key="2">
    <source>
        <dbReference type="Pfam" id="PF21781"/>
    </source>
</evidence>
<feature type="region of interest" description="Disordered" evidence="1">
    <location>
        <begin position="1"/>
        <end position="29"/>
    </location>
</feature>
<evidence type="ECO:0000313" key="3">
    <source>
        <dbReference type="EMBL" id="MDR8757782.1"/>
    </source>
</evidence>
<dbReference type="EMBL" id="VJSY01000071">
    <property type="protein sequence ID" value="MDR8757782.1"/>
    <property type="molecule type" value="Genomic_DNA"/>
</dbReference>
<comment type="caution">
    <text evidence="3">The sequence shown here is derived from an EMBL/GenBank/DDBJ whole genome shotgun (WGS) entry which is preliminary data.</text>
</comment>
<reference evidence="3 4" key="1">
    <citation type="submission" date="2019-06" db="EMBL/GenBank/DDBJ databases">
        <title>Evolution of Burkholderia multivorans in the lungs of Cystic Fibrosis patients.</title>
        <authorList>
            <person name="Moreira L.M."/>
        </authorList>
    </citation>
    <scope>NUCLEOTIDE SEQUENCE [LARGE SCALE GENOMIC DNA]</scope>
    <source>
        <strain evidence="3 4">VC13239</strain>
    </source>
</reference>
<accession>A0ABU2ED20</accession>
<evidence type="ECO:0000313" key="4">
    <source>
        <dbReference type="Proteomes" id="UP001248067"/>
    </source>
</evidence>
<protein>
    <recommendedName>
        <fullName evidence="2">DUF6876 domain-containing protein</fullName>
    </recommendedName>
</protein>
<proteinExistence type="predicted"/>
<dbReference type="InterPro" id="IPR049241">
    <property type="entry name" value="DUF6876"/>
</dbReference>